<keyword evidence="3" id="KW-1185">Reference proteome</keyword>
<proteinExistence type="predicted"/>
<dbReference type="AlphaFoldDB" id="A0A9Q0JX26"/>
<accession>A0A9Q0JX26</accession>
<dbReference type="EMBL" id="JAMYWD010000011">
    <property type="protein sequence ID" value="KAJ4955864.1"/>
    <property type="molecule type" value="Genomic_DNA"/>
</dbReference>
<feature type="region of interest" description="Disordered" evidence="1">
    <location>
        <begin position="143"/>
        <end position="163"/>
    </location>
</feature>
<protein>
    <submittedName>
        <fullName evidence="2">Uncharacterized protein</fullName>
    </submittedName>
</protein>
<evidence type="ECO:0000313" key="3">
    <source>
        <dbReference type="Proteomes" id="UP001141806"/>
    </source>
</evidence>
<sequence length="163" mass="17829">MIGKGGAMEVQAGLDASRRHHHQNRVSRCATRGAVLEAGVGIQHDLITPAIQNLGRITEFFFPGTPMLPALSTASAMDVMQGDSNHLCILAYGVNASTSHRIIYSEQQGISFQVLPQQMNKRVVWQGIFFKYCQVVKLSKIGGDTSSSEGWQSHSLYHSKTSI</sequence>
<reference evidence="2" key="1">
    <citation type="journal article" date="2023" name="Plant J.">
        <title>The genome of the king protea, Protea cynaroides.</title>
        <authorList>
            <person name="Chang J."/>
            <person name="Duong T.A."/>
            <person name="Schoeman C."/>
            <person name="Ma X."/>
            <person name="Roodt D."/>
            <person name="Barker N."/>
            <person name="Li Z."/>
            <person name="Van de Peer Y."/>
            <person name="Mizrachi E."/>
        </authorList>
    </citation>
    <scope>NUCLEOTIDE SEQUENCE</scope>
    <source>
        <tissue evidence="2">Young leaves</tissue>
    </source>
</reference>
<dbReference type="Proteomes" id="UP001141806">
    <property type="component" value="Unassembled WGS sequence"/>
</dbReference>
<name>A0A9Q0JX26_9MAGN</name>
<feature type="compositionally biased region" description="Polar residues" evidence="1">
    <location>
        <begin position="144"/>
        <end position="163"/>
    </location>
</feature>
<comment type="caution">
    <text evidence="2">The sequence shown here is derived from an EMBL/GenBank/DDBJ whole genome shotgun (WGS) entry which is preliminary data.</text>
</comment>
<evidence type="ECO:0000313" key="2">
    <source>
        <dbReference type="EMBL" id="KAJ4955864.1"/>
    </source>
</evidence>
<gene>
    <name evidence="2" type="ORF">NE237_012647</name>
</gene>
<organism evidence="2 3">
    <name type="scientific">Protea cynaroides</name>
    <dbReference type="NCBI Taxonomy" id="273540"/>
    <lineage>
        <taxon>Eukaryota</taxon>
        <taxon>Viridiplantae</taxon>
        <taxon>Streptophyta</taxon>
        <taxon>Embryophyta</taxon>
        <taxon>Tracheophyta</taxon>
        <taxon>Spermatophyta</taxon>
        <taxon>Magnoliopsida</taxon>
        <taxon>Proteales</taxon>
        <taxon>Proteaceae</taxon>
        <taxon>Protea</taxon>
    </lineage>
</organism>
<evidence type="ECO:0000256" key="1">
    <source>
        <dbReference type="SAM" id="MobiDB-lite"/>
    </source>
</evidence>